<dbReference type="InterPro" id="IPR023485">
    <property type="entry name" value="Ptyr_pPase"/>
</dbReference>
<protein>
    <submittedName>
        <fullName evidence="3">ArsR family transcriptional regulator</fullName>
    </submittedName>
</protein>
<dbReference type="SMART" id="SM00226">
    <property type="entry name" value="LMWPc"/>
    <property type="match status" value="1"/>
</dbReference>
<accession>N6ZQM6</accession>
<sequence>MDKKAAVSAFEALSSGIRLDVFRLLVRAGPQGMVAGELASALDLPPTNMSFHLKALAQAGLVAAEQEGRFQRYRADMGLMRGLIAYLTDECCGGVPALCGVDGGAATTGFSPPEPGTKRQTESSMSDKCYNVLFLCAANSARSIIAEVILNQIGQGRFKAYSAGSAPRGEVHPMTLQVLRAQGYDTGALRSKSWEEFAGPDAPQLDFVFTVCDTIAGETCPVWPGQPLTAHWGVADPVKVEGSEPRRLDAFSRTQNQLLNRLRLFTSLPLAKLDRLAIQHEIDRIGQTSAAAEG</sequence>
<evidence type="ECO:0000256" key="1">
    <source>
        <dbReference type="ARBA" id="ARBA00022849"/>
    </source>
</evidence>
<evidence type="ECO:0000259" key="2">
    <source>
        <dbReference type="PROSITE" id="PS50987"/>
    </source>
</evidence>
<name>N6ZQM6_9RHOO</name>
<dbReference type="RefSeq" id="WP_004363945.1">
    <property type="nucleotide sequence ID" value="NZ_AMXF01000080.1"/>
</dbReference>
<dbReference type="PRINTS" id="PR00778">
    <property type="entry name" value="HTHARSR"/>
</dbReference>
<dbReference type="Gene3D" id="3.40.50.2300">
    <property type="match status" value="1"/>
</dbReference>
<dbReference type="SMART" id="SM00418">
    <property type="entry name" value="HTH_ARSR"/>
    <property type="match status" value="1"/>
</dbReference>
<dbReference type="InterPro" id="IPR036388">
    <property type="entry name" value="WH-like_DNA-bd_sf"/>
</dbReference>
<dbReference type="SUPFAM" id="SSF46785">
    <property type="entry name" value="Winged helix' DNA-binding domain"/>
    <property type="match status" value="1"/>
</dbReference>
<dbReference type="CDD" id="cd16345">
    <property type="entry name" value="LMWP_ArsC"/>
    <property type="match status" value="1"/>
</dbReference>
<dbReference type="SUPFAM" id="SSF52788">
    <property type="entry name" value="Phosphotyrosine protein phosphatases I"/>
    <property type="match status" value="1"/>
</dbReference>
<proteinExistence type="predicted"/>
<feature type="domain" description="HTH arsR-type" evidence="2">
    <location>
        <begin position="1"/>
        <end position="95"/>
    </location>
</feature>
<dbReference type="Pfam" id="PF12840">
    <property type="entry name" value="HTH_20"/>
    <property type="match status" value="1"/>
</dbReference>
<dbReference type="InterPro" id="IPR036196">
    <property type="entry name" value="Ptyr_pPase_sf"/>
</dbReference>
<dbReference type="Pfam" id="PF01451">
    <property type="entry name" value="LMWPc"/>
    <property type="match status" value="1"/>
</dbReference>
<keyword evidence="1" id="KW-0059">Arsenical resistance</keyword>
<dbReference type="PANTHER" id="PTHR43428:SF1">
    <property type="entry name" value="ARSENATE REDUCTASE"/>
    <property type="match status" value="1"/>
</dbReference>
<dbReference type="GO" id="GO:0003700">
    <property type="term" value="F:DNA-binding transcription factor activity"/>
    <property type="evidence" value="ECO:0007669"/>
    <property type="project" value="InterPro"/>
</dbReference>
<dbReference type="GO" id="GO:0046685">
    <property type="term" value="P:response to arsenic-containing substance"/>
    <property type="evidence" value="ECO:0007669"/>
    <property type="project" value="UniProtKB-KW"/>
</dbReference>
<dbReference type="EMBL" id="AMXF01000080">
    <property type="protein sequence ID" value="ENO96822.1"/>
    <property type="molecule type" value="Genomic_DNA"/>
</dbReference>
<dbReference type="PANTHER" id="PTHR43428">
    <property type="entry name" value="ARSENATE REDUCTASE"/>
    <property type="match status" value="1"/>
</dbReference>
<dbReference type="AlphaFoldDB" id="N6ZQM6"/>
<dbReference type="InterPro" id="IPR011991">
    <property type="entry name" value="ArsR-like_HTH"/>
</dbReference>
<dbReference type="PROSITE" id="PS50987">
    <property type="entry name" value="HTH_ARSR_2"/>
    <property type="match status" value="1"/>
</dbReference>
<dbReference type="InterPro" id="IPR036390">
    <property type="entry name" value="WH_DNA-bd_sf"/>
</dbReference>
<dbReference type="OrthoDB" id="9793058at2"/>
<reference evidence="3 4" key="1">
    <citation type="submission" date="2012-09" db="EMBL/GenBank/DDBJ databases">
        <title>Draft Genome Sequences of 6 Strains from Genus Thauera.</title>
        <authorList>
            <person name="Liu B."/>
            <person name="Shapleigh J.P."/>
            <person name="Frostegard A.H."/>
        </authorList>
    </citation>
    <scope>NUCLEOTIDE SEQUENCE [LARGE SCALE GENOMIC DNA]</scope>
    <source>
        <strain evidence="3 4">B4P</strain>
    </source>
</reference>
<keyword evidence="4" id="KW-1185">Reference proteome</keyword>
<comment type="caution">
    <text evidence="3">The sequence shown here is derived from an EMBL/GenBank/DDBJ whole genome shotgun (WGS) entry which is preliminary data.</text>
</comment>
<dbReference type="InterPro" id="IPR001845">
    <property type="entry name" value="HTH_ArsR_DNA-bd_dom"/>
</dbReference>
<evidence type="ECO:0000313" key="4">
    <source>
        <dbReference type="Proteomes" id="UP000013047"/>
    </source>
</evidence>
<dbReference type="Gene3D" id="1.10.10.10">
    <property type="entry name" value="Winged helix-like DNA-binding domain superfamily/Winged helix DNA-binding domain"/>
    <property type="match status" value="1"/>
</dbReference>
<gene>
    <name evidence="3" type="ORF">C667_12049</name>
</gene>
<organism evidence="3 4">
    <name type="scientific">Thauera phenylacetica B4P</name>
    <dbReference type="NCBI Taxonomy" id="1234382"/>
    <lineage>
        <taxon>Bacteria</taxon>
        <taxon>Pseudomonadati</taxon>
        <taxon>Pseudomonadota</taxon>
        <taxon>Betaproteobacteria</taxon>
        <taxon>Rhodocyclales</taxon>
        <taxon>Zoogloeaceae</taxon>
        <taxon>Thauera</taxon>
    </lineage>
</organism>
<dbReference type="Proteomes" id="UP000013047">
    <property type="component" value="Unassembled WGS sequence"/>
</dbReference>
<evidence type="ECO:0000313" key="3">
    <source>
        <dbReference type="EMBL" id="ENO96822.1"/>
    </source>
</evidence>
<dbReference type="CDD" id="cd00090">
    <property type="entry name" value="HTH_ARSR"/>
    <property type="match status" value="1"/>
</dbReference>